<reference evidence="1 2" key="1">
    <citation type="submission" date="2024-03" db="EMBL/GenBank/DDBJ databases">
        <title>Actinomycetospora sp. OC33-EN06, a novel actinomycete isolated from wild orchid (Aerides multiflora).</title>
        <authorList>
            <person name="Suriyachadkun C."/>
        </authorList>
    </citation>
    <scope>NUCLEOTIDE SEQUENCE [LARGE SCALE GENOMIC DNA]</scope>
    <source>
        <strain evidence="1 2">OC33-EN06</strain>
    </source>
</reference>
<name>A0ABU8N6S8_9PSEU</name>
<evidence type="ECO:0000313" key="2">
    <source>
        <dbReference type="Proteomes" id="UP001370100"/>
    </source>
</evidence>
<dbReference type="Gene3D" id="3.40.50.2000">
    <property type="entry name" value="Glycogen Phosphorylase B"/>
    <property type="match status" value="2"/>
</dbReference>
<gene>
    <name evidence="1" type="ORF">WCD41_16685</name>
</gene>
<dbReference type="PANTHER" id="PTHR12526">
    <property type="entry name" value="GLYCOSYLTRANSFERASE"/>
    <property type="match status" value="1"/>
</dbReference>
<dbReference type="RefSeq" id="WP_337714592.1">
    <property type="nucleotide sequence ID" value="NZ_JBBEGL010000004.1"/>
</dbReference>
<dbReference type="EMBL" id="JBBEGL010000004">
    <property type="protein sequence ID" value="MEJ2888101.1"/>
    <property type="molecule type" value="Genomic_DNA"/>
</dbReference>
<dbReference type="CDD" id="cd03801">
    <property type="entry name" value="GT4_PimA-like"/>
    <property type="match status" value="1"/>
</dbReference>
<dbReference type="Proteomes" id="UP001370100">
    <property type="component" value="Unassembled WGS sequence"/>
</dbReference>
<sequence>MRTLVLTNRRLDSRQSGYDLRVVNLCAHLPGEVHLVVAPYQAPGTARRGLPVDGVFASVEELPPLQGRVTGWRRHLRLSNAHFLQITRPAAFDAARARLAEVVREKDISHLVVFGGDVAELAAGIDVPRTVLDVCDSTGLTARRALEGVTRRARWISDRVDVTRKSRTEARFPDHFGLVTAISDPDARAVEGGRHPAGTVRTIPNGIDEAYVGDLPPAGDRRGVVFWGNLAFGPNHEALWFFLHDVFLPHLRDKDVELCVIGGSPPSWLTDAAADEPLIRLAGYVEDLPSGVAPYPVMINPMRTGSGLKNKVLEAFALGRAVVTTRRGVEAMPEVRDGVHVLCADDAPGLADAVLAVLDEPARGEELRRAAHELVLAHYRWGVIGPRWSELVTTGM</sequence>
<evidence type="ECO:0000313" key="1">
    <source>
        <dbReference type="EMBL" id="MEJ2888101.1"/>
    </source>
</evidence>
<keyword evidence="2" id="KW-1185">Reference proteome</keyword>
<accession>A0ABU8N6S8</accession>
<organism evidence="1 2">
    <name type="scientific">Actinomycetospora aeridis</name>
    <dbReference type="NCBI Taxonomy" id="3129231"/>
    <lineage>
        <taxon>Bacteria</taxon>
        <taxon>Bacillati</taxon>
        <taxon>Actinomycetota</taxon>
        <taxon>Actinomycetes</taxon>
        <taxon>Pseudonocardiales</taxon>
        <taxon>Pseudonocardiaceae</taxon>
        <taxon>Actinomycetospora</taxon>
    </lineage>
</organism>
<dbReference type="PANTHER" id="PTHR12526:SF600">
    <property type="entry name" value="GLYCOSYL TRANSFERASE GROUP 1"/>
    <property type="match status" value="1"/>
</dbReference>
<comment type="caution">
    <text evidence="1">The sequence shown here is derived from an EMBL/GenBank/DDBJ whole genome shotgun (WGS) entry which is preliminary data.</text>
</comment>
<proteinExistence type="predicted"/>
<dbReference type="SUPFAM" id="SSF53756">
    <property type="entry name" value="UDP-Glycosyltransferase/glycogen phosphorylase"/>
    <property type="match status" value="1"/>
</dbReference>
<dbReference type="Pfam" id="PF13692">
    <property type="entry name" value="Glyco_trans_1_4"/>
    <property type="match status" value="1"/>
</dbReference>
<protein>
    <submittedName>
        <fullName evidence="1">Glycosyltransferase family 4 protein</fullName>
    </submittedName>
</protein>